<comment type="similarity">
    <text evidence="1">Belongs to the class IV-like SAM-binding methyltransferase superfamily. RNA methyltransferase TrmH family.</text>
</comment>
<protein>
    <submittedName>
        <fullName evidence="5">23S rRNA (Guanosine-2'-O-)-methyltransferase RlmB</fullName>
        <ecNumber evidence="5">2.1.1.185</ecNumber>
    </submittedName>
</protein>
<dbReference type="PANTHER" id="PTHR43191:SF2">
    <property type="entry name" value="RRNA METHYLTRANSFERASE 3, MITOCHONDRIAL"/>
    <property type="match status" value="1"/>
</dbReference>
<dbReference type="RefSeq" id="WP_146400231.1">
    <property type="nucleotide sequence ID" value="NZ_SJPQ01000002.1"/>
</dbReference>
<organism evidence="5 6">
    <name type="scientific">Pseudobythopirellula maris</name>
    <dbReference type="NCBI Taxonomy" id="2527991"/>
    <lineage>
        <taxon>Bacteria</taxon>
        <taxon>Pseudomonadati</taxon>
        <taxon>Planctomycetota</taxon>
        <taxon>Planctomycetia</taxon>
        <taxon>Pirellulales</taxon>
        <taxon>Lacipirellulaceae</taxon>
        <taxon>Pseudobythopirellula</taxon>
    </lineage>
</organism>
<proteinExistence type="inferred from homology"/>
<dbReference type="SUPFAM" id="SSF75217">
    <property type="entry name" value="alpha/beta knot"/>
    <property type="match status" value="1"/>
</dbReference>
<dbReference type="Gene3D" id="3.40.1280.10">
    <property type="match status" value="1"/>
</dbReference>
<dbReference type="GO" id="GO:0006396">
    <property type="term" value="P:RNA processing"/>
    <property type="evidence" value="ECO:0007669"/>
    <property type="project" value="InterPro"/>
</dbReference>
<dbReference type="GO" id="GO:0032259">
    <property type="term" value="P:methylation"/>
    <property type="evidence" value="ECO:0007669"/>
    <property type="project" value="UniProtKB-KW"/>
</dbReference>
<dbReference type="InterPro" id="IPR051259">
    <property type="entry name" value="rRNA_Methyltransferase"/>
</dbReference>
<feature type="domain" description="RNA 2-O ribose methyltransferase substrate binding" evidence="4">
    <location>
        <begin position="33"/>
        <end position="108"/>
    </location>
</feature>
<comment type="caution">
    <text evidence="5">The sequence shown here is derived from an EMBL/GenBank/DDBJ whole genome shotgun (WGS) entry which is preliminary data.</text>
</comment>
<dbReference type="Gene3D" id="3.30.1330.30">
    <property type="match status" value="1"/>
</dbReference>
<dbReference type="Proteomes" id="UP000315440">
    <property type="component" value="Unassembled WGS sequence"/>
</dbReference>
<dbReference type="InterPro" id="IPR029064">
    <property type="entry name" value="Ribosomal_eL30-like_sf"/>
</dbReference>
<dbReference type="SMART" id="SM00967">
    <property type="entry name" value="SpoU_sub_bind"/>
    <property type="match status" value="1"/>
</dbReference>
<dbReference type="InterPro" id="IPR029026">
    <property type="entry name" value="tRNA_m1G_MTases_N"/>
</dbReference>
<dbReference type="GO" id="GO:0008173">
    <property type="term" value="F:RNA methyltransferase activity"/>
    <property type="evidence" value="ECO:0007669"/>
    <property type="project" value="InterPro"/>
</dbReference>
<dbReference type="Pfam" id="PF00588">
    <property type="entry name" value="SpoU_methylase"/>
    <property type="match status" value="1"/>
</dbReference>
<evidence type="ECO:0000256" key="2">
    <source>
        <dbReference type="ARBA" id="ARBA00022603"/>
    </source>
</evidence>
<dbReference type="GO" id="GO:0003723">
    <property type="term" value="F:RNA binding"/>
    <property type="evidence" value="ECO:0007669"/>
    <property type="project" value="InterPro"/>
</dbReference>
<name>A0A5C5ZNW9_9BACT</name>
<dbReference type="AlphaFoldDB" id="A0A5C5ZNW9"/>
<dbReference type="InterPro" id="IPR001537">
    <property type="entry name" value="SpoU_MeTrfase"/>
</dbReference>
<dbReference type="Pfam" id="PF22435">
    <property type="entry name" value="MRM3-like_sub_bind"/>
    <property type="match status" value="1"/>
</dbReference>
<dbReference type="GO" id="GO:0005737">
    <property type="term" value="C:cytoplasm"/>
    <property type="evidence" value="ECO:0007669"/>
    <property type="project" value="UniProtKB-ARBA"/>
</dbReference>
<evidence type="ECO:0000256" key="1">
    <source>
        <dbReference type="ARBA" id="ARBA00007228"/>
    </source>
</evidence>
<evidence type="ECO:0000259" key="4">
    <source>
        <dbReference type="SMART" id="SM00967"/>
    </source>
</evidence>
<sequence>MTAPLITSRHNPRLKEAAKLRDARERRRTGRFLVDGARETLRALAAGAEPVEAFVSEGLDDALTTEALAELERRSTPLSPVAPEAFAKLAYGQRETGLVLVATAPKRSLGDLKLPADPLVVVLEGVEKPGNLGAILRTADGAGVDAVVVADPRTDLMNPNTIRASVGAVFKQNIAVATTEETIAWLAGRGLRTLVTRPEAAERYDRTDLAGGVALVLGSEAHGLSDAWERSALKLTALSLPMAGVADSLNVSAAAAVLLYEARRQRDAV</sequence>
<keyword evidence="2 5" id="KW-0489">Methyltransferase</keyword>
<dbReference type="OrthoDB" id="9794400at2"/>
<dbReference type="InterPro" id="IPR053888">
    <property type="entry name" value="MRM3-like_sub_bind"/>
</dbReference>
<dbReference type="EMBL" id="SJPQ01000002">
    <property type="protein sequence ID" value="TWT88836.1"/>
    <property type="molecule type" value="Genomic_DNA"/>
</dbReference>
<dbReference type="EC" id="2.1.1.185" evidence="5"/>
<reference evidence="5 6" key="1">
    <citation type="submission" date="2019-02" db="EMBL/GenBank/DDBJ databases">
        <title>Deep-cultivation of Planctomycetes and their phenomic and genomic characterization uncovers novel biology.</title>
        <authorList>
            <person name="Wiegand S."/>
            <person name="Jogler M."/>
            <person name="Boedeker C."/>
            <person name="Pinto D."/>
            <person name="Vollmers J."/>
            <person name="Rivas-Marin E."/>
            <person name="Kohn T."/>
            <person name="Peeters S.H."/>
            <person name="Heuer A."/>
            <person name="Rast P."/>
            <person name="Oberbeckmann S."/>
            <person name="Bunk B."/>
            <person name="Jeske O."/>
            <person name="Meyerdierks A."/>
            <person name="Storesund J.E."/>
            <person name="Kallscheuer N."/>
            <person name="Luecker S."/>
            <person name="Lage O.M."/>
            <person name="Pohl T."/>
            <person name="Merkel B.J."/>
            <person name="Hornburger P."/>
            <person name="Mueller R.-W."/>
            <person name="Bruemmer F."/>
            <person name="Labrenz M."/>
            <person name="Spormann A.M."/>
            <person name="Op Den Camp H."/>
            <person name="Overmann J."/>
            <person name="Amann R."/>
            <person name="Jetten M.S.M."/>
            <person name="Mascher T."/>
            <person name="Medema M.H."/>
            <person name="Devos D.P."/>
            <person name="Kaster A.-K."/>
            <person name="Ovreas L."/>
            <person name="Rohde M."/>
            <person name="Galperin M.Y."/>
            <person name="Jogler C."/>
        </authorList>
    </citation>
    <scope>NUCLEOTIDE SEQUENCE [LARGE SCALE GENOMIC DNA]</scope>
    <source>
        <strain evidence="5 6">Mal64</strain>
    </source>
</reference>
<dbReference type="PANTHER" id="PTHR43191">
    <property type="entry name" value="RRNA METHYLTRANSFERASE 3"/>
    <property type="match status" value="1"/>
</dbReference>
<evidence type="ECO:0000313" key="6">
    <source>
        <dbReference type="Proteomes" id="UP000315440"/>
    </source>
</evidence>
<evidence type="ECO:0000256" key="3">
    <source>
        <dbReference type="ARBA" id="ARBA00022679"/>
    </source>
</evidence>
<gene>
    <name evidence="5" type="primary">rlmB</name>
    <name evidence="5" type="ORF">Mal64_23240</name>
</gene>
<keyword evidence="3 5" id="KW-0808">Transferase</keyword>
<dbReference type="SUPFAM" id="SSF55315">
    <property type="entry name" value="L30e-like"/>
    <property type="match status" value="1"/>
</dbReference>
<evidence type="ECO:0000313" key="5">
    <source>
        <dbReference type="EMBL" id="TWT88836.1"/>
    </source>
</evidence>
<accession>A0A5C5ZNW9</accession>
<dbReference type="InterPro" id="IPR013123">
    <property type="entry name" value="SpoU_subst-bd"/>
</dbReference>
<dbReference type="InterPro" id="IPR029028">
    <property type="entry name" value="Alpha/beta_knot_MTases"/>
</dbReference>
<keyword evidence="6" id="KW-1185">Reference proteome</keyword>